<dbReference type="Gramene" id="ONK54794">
    <property type="protein sequence ID" value="ONK54794"/>
    <property type="gene ID" value="A4U43_UnF11240"/>
</dbReference>
<dbReference type="Proteomes" id="UP000243459">
    <property type="component" value="Unassembled WGS sequence"/>
</dbReference>
<evidence type="ECO:0000313" key="2">
    <source>
        <dbReference type="Proteomes" id="UP000243459"/>
    </source>
</evidence>
<proteinExistence type="predicted"/>
<name>A0A1R3L599_ASPOF</name>
<accession>A0A1R3L599</accession>
<sequence length="136" mass="15167">MEGYKNYTVGGSLSWFDSFKAPKIDYQKLAAAKDFALGDFLNVWSCGVYVMLVGAYPFEDPEEPRNFRKTIQRILGVQFFVPDYVHIFCSRCNLFFGGSASVESGSLKSLMQSFACLCCIDQGPQLPIIAFTLLTA</sequence>
<evidence type="ECO:0000313" key="1">
    <source>
        <dbReference type="EMBL" id="ONK54794.1"/>
    </source>
</evidence>
<gene>
    <name evidence="1" type="ORF">A4U43_UnF11240</name>
</gene>
<evidence type="ECO:0008006" key="3">
    <source>
        <dbReference type="Google" id="ProtNLM"/>
    </source>
</evidence>
<dbReference type="EMBL" id="KV864156">
    <property type="protein sequence ID" value="ONK54794.1"/>
    <property type="molecule type" value="Genomic_DNA"/>
</dbReference>
<keyword evidence="2" id="KW-1185">Reference proteome</keyword>
<organism evidence="1 2">
    <name type="scientific">Asparagus officinalis</name>
    <name type="common">Garden asparagus</name>
    <dbReference type="NCBI Taxonomy" id="4686"/>
    <lineage>
        <taxon>Eukaryota</taxon>
        <taxon>Viridiplantae</taxon>
        <taxon>Streptophyta</taxon>
        <taxon>Embryophyta</taxon>
        <taxon>Tracheophyta</taxon>
        <taxon>Spermatophyta</taxon>
        <taxon>Magnoliopsida</taxon>
        <taxon>Liliopsida</taxon>
        <taxon>Asparagales</taxon>
        <taxon>Asparagaceae</taxon>
        <taxon>Asparagoideae</taxon>
        <taxon>Asparagus</taxon>
    </lineage>
</organism>
<reference evidence="2" key="1">
    <citation type="journal article" date="2017" name="Nat. Commun.">
        <title>The asparagus genome sheds light on the origin and evolution of a young Y chromosome.</title>
        <authorList>
            <person name="Harkess A."/>
            <person name="Zhou J."/>
            <person name="Xu C."/>
            <person name="Bowers J.E."/>
            <person name="Van der Hulst R."/>
            <person name="Ayyampalayam S."/>
            <person name="Mercati F."/>
            <person name="Riccardi P."/>
            <person name="McKain M.R."/>
            <person name="Kakrana A."/>
            <person name="Tang H."/>
            <person name="Ray J."/>
            <person name="Groenendijk J."/>
            <person name="Arikit S."/>
            <person name="Mathioni S.M."/>
            <person name="Nakano M."/>
            <person name="Shan H."/>
            <person name="Telgmann-Rauber A."/>
            <person name="Kanno A."/>
            <person name="Yue Z."/>
            <person name="Chen H."/>
            <person name="Li W."/>
            <person name="Chen Y."/>
            <person name="Xu X."/>
            <person name="Zhang Y."/>
            <person name="Luo S."/>
            <person name="Chen H."/>
            <person name="Gao J."/>
            <person name="Mao Z."/>
            <person name="Pires J.C."/>
            <person name="Luo M."/>
            <person name="Kudrna D."/>
            <person name="Wing R.A."/>
            <person name="Meyers B.C."/>
            <person name="Yi K."/>
            <person name="Kong H."/>
            <person name="Lavrijsen P."/>
            <person name="Sunseri F."/>
            <person name="Falavigna A."/>
            <person name="Ye Y."/>
            <person name="Leebens-Mack J.H."/>
            <person name="Chen G."/>
        </authorList>
    </citation>
    <scope>NUCLEOTIDE SEQUENCE [LARGE SCALE GENOMIC DNA]</scope>
    <source>
        <strain evidence="2">cv. DH0086</strain>
    </source>
</reference>
<dbReference type="AlphaFoldDB" id="A0A1R3L599"/>
<protein>
    <recommendedName>
        <fullName evidence="3">Protein kinase domain-containing protein</fullName>
    </recommendedName>
</protein>